<keyword evidence="3" id="KW-1185">Reference proteome</keyword>
<evidence type="ECO:0000313" key="3">
    <source>
        <dbReference type="Proteomes" id="UP000095751"/>
    </source>
</evidence>
<dbReference type="AlphaFoldDB" id="A0A1E7EVR8"/>
<sequence length="509" mass="57591">MDASNQAWSNQRGERRGSSSSSNSATKTSQQELYNKLRAYETRRRLAYASKFDSISLYWKSYCDLLSASLKETSRAQRIVLGTTHAYSMYAENMRGIYEDTFLDEKGNIAKDKQKKKKASVRNKLPEEILDGSNKNTQSKTTDAKGAVSVLKEIREAQNDLAVRFEEHSSDEEIADLIGSLLDTTKESFDTIERLGSSILNELEKTENEVTQVWNAYLNSRSGVVEGSTNEESVPKVVIDPWVVEMQYRVAVTYQNVAWDKGNGELSNLFIKVKQEEITRRMNLREFLVAFAQRQQRLFLSLPGIQTKVLEELAGKDLSRDEMEKAVHTIIEEHASRYKRTTVGADQVTACEDDFADFNLESPLTSDLLSKAKVVLRKAEGGDWTLSLAVMSADSFLHMFDIESPSVNLRTKAEVAFTLLAPTLVIPNVDNQMLGKSNFGRDWSEPLTPTESMILGKCRVRRLDDNCFEMVESLSLTSKFAIGKTTRRRIQIQTPTKEETDDWIQILTS</sequence>
<dbReference type="OrthoDB" id="187343at2759"/>
<feature type="region of interest" description="Disordered" evidence="1">
    <location>
        <begin position="1"/>
        <end position="30"/>
    </location>
</feature>
<organism evidence="2 3">
    <name type="scientific">Fragilariopsis cylindrus CCMP1102</name>
    <dbReference type="NCBI Taxonomy" id="635003"/>
    <lineage>
        <taxon>Eukaryota</taxon>
        <taxon>Sar</taxon>
        <taxon>Stramenopiles</taxon>
        <taxon>Ochrophyta</taxon>
        <taxon>Bacillariophyta</taxon>
        <taxon>Bacillariophyceae</taxon>
        <taxon>Bacillariophycidae</taxon>
        <taxon>Bacillariales</taxon>
        <taxon>Bacillariaceae</taxon>
        <taxon>Fragilariopsis</taxon>
    </lineage>
</organism>
<gene>
    <name evidence="2" type="ORF">FRACYDRAFT_247603</name>
</gene>
<evidence type="ECO:0000313" key="2">
    <source>
        <dbReference type="EMBL" id="OEU09992.1"/>
    </source>
</evidence>
<evidence type="ECO:0000256" key="1">
    <source>
        <dbReference type="SAM" id="MobiDB-lite"/>
    </source>
</evidence>
<protein>
    <recommendedName>
        <fullName evidence="4">PH domain-containing protein</fullName>
    </recommendedName>
</protein>
<name>A0A1E7EVR8_9STRA</name>
<proteinExistence type="predicted"/>
<dbReference type="KEGG" id="fcy:FRACYDRAFT_247603"/>
<dbReference type="InParanoid" id="A0A1E7EVR8"/>
<accession>A0A1E7EVR8</accession>
<reference evidence="2 3" key="1">
    <citation type="submission" date="2016-09" db="EMBL/GenBank/DDBJ databases">
        <title>Extensive genetic diversity and differential bi-allelic expression allows diatom success in the polar Southern Ocean.</title>
        <authorList>
            <consortium name="DOE Joint Genome Institute"/>
            <person name="Mock T."/>
            <person name="Otillar R.P."/>
            <person name="Strauss J."/>
            <person name="Dupont C."/>
            <person name="Frickenhaus S."/>
            <person name="Maumus F."/>
            <person name="Mcmullan M."/>
            <person name="Sanges R."/>
            <person name="Schmutz J."/>
            <person name="Toseland A."/>
            <person name="Valas R."/>
            <person name="Veluchamy A."/>
            <person name="Ward B.J."/>
            <person name="Allen A."/>
            <person name="Barry K."/>
            <person name="Falciatore A."/>
            <person name="Ferrante M."/>
            <person name="Fortunato A.E."/>
            <person name="Gloeckner G."/>
            <person name="Gruber A."/>
            <person name="Hipkin R."/>
            <person name="Janech M."/>
            <person name="Kroth P."/>
            <person name="Leese F."/>
            <person name="Lindquist E."/>
            <person name="Lyon B.R."/>
            <person name="Martin J."/>
            <person name="Mayer C."/>
            <person name="Parker M."/>
            <person name="Quesneville H."/>
            <person name="Raymond J."/>
            <person name="Uhlig C."/>
            <person name="Valentin K.U."/>
            <person name="Worden A.Z."/>
            <person name="Armbrust E.V."/>
            <person name="Bowler C."/>
            <person name="Green B."/>
            <person name="Moulton V."/>
            <person name="Van Oosterhout C."/>
            <person name="Grigoriev I."/>
        </authorList>
    </citation>
    <scope>NUCLEOTIDE SEQUENCE [LARGE SCALE GENOMIC DNA]</scope>
    <source>
        <strain evidence="2 3">CCMP1102</strain>
    </source>
</reference>
<evidence type="ECO:0008006" key="4">
    <source>
        <dbReference type="Google" id="ProtNLM"/>
    </source>
</evidence>
<dbReference type="Proteomes" id="UP000095751">
    <property type="component" value="Unassembled WGS sequence"/>
</dbReference>
<dbReference type="EMBL" id="KV784373">
    <property type="protein sequence ID" value="OEU09992.1"/>
    <property type="molecule type" value="Genomic_DNA"/>
</dbReference>